<dbReference type="InterPro" id="IPR050595">
    <property type="entry name" value="Bact_response_regulator"/>
</dbReference>
<dbReference type="GO" id="GO:0000160">
    <property type="term" value="P:phosphorelay signal transduction system"/>
    <property type="evidence" value="ECO:0007669"/>
    <property type="project" value="InterPro"/>
</dbReference>
<gene>
    <name evidence="4" type="ORF">SAMN05421820_103571</name>
</gene>
<proteinExistence type="predicted"/>
<dbReference type="Gene3D" id="3.40.50.2300">
    <property type="match status" value="1"/>
</dbReference>
<comment type="caution">
    <text evidence="2">Lacks conserved residue(s) required for the propagation of feature annotation.</text>
</comment>
<dbReference type="PANTHER" id="PTHR44591:SF3">
    <property type="entry name" value="RESPONSE REGULATORY DOMAIN-CONTAINING PROTEIN"/>
    <property type="match status" value="1"/>
</dbReference>
<evidence type="ECO:0000313" key="4">
    <source>
        <dbReference type="EMBL" id="SDM33852.1"/>
    </source>
</evidence>
<sequence length="144" mass="16388">MEKLFVKPFKILVVESDRRLYKKLSSCFSKCGFEYRIYSGINHIVPLVIGFQPDLVLLEYLSPVVNGGELCIQIKENKLTQDIPVVIYSAFPNQILSLGAYGHDGFIAKPFELTDLMKRIDAFLMQYWSDKKRTANTLVSSGCN</sequence>
<dbReference type="RefSeq" id="WP_074606414.1">
    <property type="nucleotide sequence ID" value="NZ_FNGY01000003.1"/>
</dbReference>
<keyword evidence="5" id="KW-1185">Reference proteome</keyword>
<dbReference type="Pfam" id="PF00072">
    <property type="entry name" value="Response_reg"/>
    <property type="match status" value="1"/>
</dbReference>
<keyword evidence="1" id="KW-0597">Phosphoprotein</keyword>
<dbReference type="InterPro" id="IPR001789">
    <property type="entry name" value="Sig_transdc_resp-reg_receiver"/>
</dbReference>
<dbReference type="Proteomes" id="UP000183200">
    <property type="component" value="Unassembled WGS sequence"/>
</dbReference>
<evidence type="ECO:0000256" key="1">
    <source>
        <dbReference type="ARBA" id="ARBA00022553"/>
    </source>
</evidence>
<evidence type="ECO:0000259" key="3">
    <source>
        <dbReference type="PROSITE" id="PS50110"/>
    </source>
</evidence>
<name>A0A1G9SEN6_9SPHI</name>
<evidence type="ECO:0000313" key="5">
    <source>
        <dbReference type="Proteomes" id="UP000183200"/>
    </source>
</evidence>
<dbReference type="PROSITE" id="PS50110">
    <property type="entry name" value="RESPONSE_REGULATORY"/>
    <property type="match status" value="1"/>
</dbReference>
<dbReference type="SMART" id="SM00448">
    <property type="entry name" value="REC"/>
    <property type="match status" value="1"/>
</dbReference>
<accession>A0A1G9SEN6</accession>
<dbReference type="EMBL" id="FNGY01000003">
    <property type="protein sequence ID" value="SDM33852.1"/>
    <property type="molecule type" value="Genomic_DNA"/>
</dbReference>
<dbReference type="SUPFAM" id="SSF52172">
    <property type="entry name" value="CheY-like"/>
    <property type="match status" value="1"/>
</dbReference>
<feature type="domain" description="Response regulatory" evidence="3">
    <location>
        <begin position="10"/>
        <end position="124"/>
    </location>
</feature>
<evidence type="ECO:0000256" key="2">
    <source>
        <dbReference type="PROSITE-ProRule" id="PRU00169"/>
    </source>
</evidence>
<dbReference type="InterPro" id="IPR011006">
    <property type="entry name" value="CheY-like_superfamily"/>
</dbReference>
<dbReference type="OrthoDB" id="795853at2"/>
<reference evidence="5" key="1">
    <citation type="submission" date="2016-10" db="EMBL/GenBank/DDBJ databases">
        <authorList>
            <person name="Varghese N."/>
            <person name="Submissions S."/>
        </authorList>
    </citation>
    <scope>NUCLEOTIDE SEQUENCE [LARGE SCALE GENOMIC DNA]</scope>
    <source>
        <strain evidence="5">DSM 19110</strain>
    </source>
</reference>
<dbReference type="PANTHER" id="PTHR44591">
    <property type="entry name" value="STRESS RESPONSE REGULATOR PROTEIN 1"/>
    <property type="match status" value="1"/>
</dbReference>
<dbReference type="AlphaFoldDB" id="A0A1G9SEN6"/>
<organism evidence="4 5">
    <name type="scientific">Pedobacter steynii</name>
    <dbReference type="NCBI Taxonomy" id="430522"/>
    <lineage>
        <taxon>Bacteria</taxon>
        <taxon>Pseudomonadati</taxon>
        <taxon>Bacteroidota</taxon>
        <taxon>Sphingobacteriia</taxon>
        <taxon>Sphingobacteriales</taxon>
        <taxon>Sphingobacteriaceae</taxon>
        <taxon>Pedobacter</taxon>
    </lineage>
</organism>
<protein>
    <submittedName>
        <fullName evidence="4">Two-component system, OmpR family, alkaline phosphatase synthesis response regulator PhoP</fullName>
    </submittedName>
</protein>